<dbReference type="EMBL" id="NBSK02000002">
    <property type="protein sequence ID" value="KAJ0224160.1"/>
    <property type="molecule type" value="Genomic_DNA"/>
</dbReference>
<keyword evidence="3" id="KW-1185">Reference proteome</keyword>
<dbReference type="InterPro" id="IPR018289">
    <property type="entry name" value="MULE_transposase_dom"/>
</dbReference>
<feature type="domain" description="MULE transposase" evidence="1">
    <location>
        <begin position="102"/>
        <end position="188"/>
    </location>
</feature>
<reference evidence="2 3" key="1">
    <citation type="journal article" date="2017" name="Nat. Commun.">
        <title>Genome assembly with in vitro proximity ligation data and whole-genome triplication in lettuce.</title>
        <authorList>
            <person name="Reyes-Chin-Wo S."/>
            <person name="Wang Z."/>
            <person name="Yang X."/>
            <person name="Kozik A."/>
            <person name="Arikit S."/>
            <person name="Song C."/>
            <person name="Xia L."/>
            <person name="Froenicke L."/>
            <person name="Lavelle D.O."/>
            <person name="Truco M.J."/>
            <person name="Xia R."/>
            <person name="Zhu S."/>
            <person name="Xu C."/>
            <person name="Xu H."/>
            <person name="Xu X."/>
            <person name="Cox K."/>
            <person name="Korf I."/>
            <person name="Meyers B.C."/>
            <person name="Michelmore R.W."/>
        </authorList>
    </citation>
    <scope>NUCLEOTIDE SEQUENCE [LARGE SCALE GENOMIC DNA]</scope>
    <source>
        <strain evidence="3">cv. Salinas</strain>
        <tissue evidence="2">Seedlings</tissue>
    </source>
</reference>
<gene>
    <name evidence="2" type="ORF">LSAT_V11C200063490</name>
</gene>
<accession>A0A9R1WK45</accession>
<dbReference type="PANTHER" id="PTHR31569">
    <property type="entry name" value="SWIM-TYPE DOMAIN-CONTAINING PROTEIN"/>
    <property type="match status" value="1"/>
</dbReference>
<dbReference type="PANTHER" id="PTHR31569:SF4">
    <property type="entry name" value="SWIM-TYPE DOMAIN-CONTAINING PROTEIN"/>
    <property type="match status" value="1"/>
</dbReference>
<proteinExistence type="predicted"/>
<evidence type="ECO:0000313" key="2">
    <source>
        <dbReference type="EMBL" id="KAJ0224160.1"/>
    </source>
</evidence>
<organism evidence="2 3">
    <name type="scientific">Lactuca sativa</name>
    <name type="common">Garden lettuce</name>
    <dbReference type="NCBI Taxonomy" id="4236"/>
    <lineage>
        <taxon>Eukaryota</taxon>
        <taxon>Viridiplantae</taxon>
        <taxon>Streptophyta</taxon>
        <taxon>Embryophyta</taxon>
        <taxon>Tracheophyta</taxon>
        <taxon>Spermatophyta</taxon>
        <taxon>Magnoliopsida</taxon>
        <taxon>eudicotyledons</taxon>
        <taxon>Gunneridae</taxon>
        <taxon>Pentapetalae</taxon>
        <taxon>asterids</taxon>
        <taxon>campanulids</taxon>
        <taxon>Asterales</taxon>
        <taxon>Asteraceae</taxon>
        <taxon>Cichorioideae</taxon>
        <taxon>Cichorieae</taxon>
        <taxon>Lactucinae</taxon>
        <taxon>Lactuca</taxon>
    </lineage>
</organism>
<dbReference type="Proteomes" id="UP000235145">
    <property type="component" value="Unassembled WGS sequence"/>
</dbReference>
<sequence>MVNSHENLMELVKIIDTRTIKTNCPFKLFACYYKTNGHPFVRQLTQNGRKLRMSNVPQRDILSTNKVQTNEHFGRNEMKFRRSFCVHPISLKIWCAFPQVGMMDATYMTNKRQFVFCLFVCITSTNTTFSIGFKFMGQEKESIFIWALNYLKVILDVYGKPCVIVTGREITLMNACTKVFLSAIQLRCR</sequence>
<dbReference type="AlphaFoldDB" id="A0A9R1WK45"/>
<evidence type="ECO:0000259" key="1">
    <source>
        <dbReference type="Pfam" id="PF10551"/>
    </source>
</evidence>
<evidence type="ECO:0000313" key="3">
    <source>
        <dbReference type="Proteomes" id="UP000235145"/>
    </source>
</evidence>
<dbReference type="Pfam" id="PF10551">
    <property type="entry name" value="MULE"/>
    <property type="match status" value="1"/>
</dbReference>
<dbReference type="InterPro" id="IPR052579">
    <property type="entry name" value="Zinc_finger_SWIM"/>
</dbReference>
<protein>
    <recommendedName>
        <fullName evidence="1">MULE transposase domain-containing protein</fullName>
    </recommendedName>
</protein>
<comment type="caution">
    <text evidence="2">The sequence shown here is derived from an EMBL/GenBank/DDBJ whole genome shotgun (WGS) entry which is preliminary data.</text>
</comment>
<name>A0A9R1WK45_LACSA</name>